<evidence type="ECO:0000256" key="6">
    <source>
        <dbReference type="ARBA" id="ARBA00012180"/>
    </source>
</evidence>
<evidence type="ECO:0000259" key="17">
    <source>
        <dbReference type="PROSITE" id="PS51975"/>
    </source>
</evidence>
<evidence type="ECO:0000256" key="7">
    <source>
        <dbReference type="ARBA" id="ARBA00019179"/>
    </source>
</evidence>
<dbReference type="NCBIfam" id="NF000595">
    <property type="entry name" value="PRK00015.1-3"/>
    <property type="match status" value="1"/>
</dbReference>
<dbReference type="GO" id="GO:0032299">
    <property type="term" value="C:ribonuclease H2 complex"/>
    <property type="evidence" value="ECO:0007669"/>
    <property type="project" value="TreeGrafter"/>
</dbReference>
<evidence type="ECO:0000313" key="19">
    <source>
        <dbReference type="Proteomes" id="UP000251002"/>
    </source>
</evidence>
<evidence type="ECO:0000256" key="8">
    <source>
        <dbReference type="ARBA" id="ARBA00022490"/>
    </source>
</evidence>
<evidence type="ECO:0000256" key="15">
    <source>
        <dbReference type="PROSITE-ProRule" id="PRU01319"/>
    </source>
</evidence>
<keyword evidence="9 14" id="KW-0540">Nuclease</keyword>
<dbReference type="Gene3D" id="3.30.420.10">
    <property type="entry name" value="Ribonuclease H-like superfamily/Ribonuclease H"/>
    <property type="match status" value="1"/>
</dbReference>
<organism evidence="18 19">
    <name type="scientific">Planococcus halotolerans</name>
    <dbReference type="NCBI Taxonomy" id="2233542"/>
    <lineage>
        <taxon>Bacteria</taxon>
        <taxon>Bacillati</taxon>
        <taxon>Bacillota</taxon>
        <taxon>Bacilli</taxon>
        <taxon>Bacillales</taxon>
        <taxon>Caryophanaceae</taxon>
        <taxon>Planococcus</taxon>
    </lineage>
</organism>
<dbReference type="PROSITE" id="PS51975">
    <property type="entry name" value="RNASE_H_2"/>
    <property type="match status" value="1"/>
</dbReference>
<dbReference type="EMBL" id="QLZR01000002">
    <property type="protein sequence ID" value="RAZ79229.1"/>
    <property type="molecule type" value="Genomic_DNA"/>
</dbReference>
<dbReference type="Proteomes" id="UP000251002">
    <property type="component" value="Unassembled WGS sequence"/>
</dbReference>
<dbReference type="GO" id="GO:0030145">
    <property type="term" value="F:manganese ion binding"/>
    <property type="evidence" value="ECO:0007669"/>
    <property type="project" value="UniProtKB-UniRule"/>
</dbReference>
<evidence type="ECO:0000256" key="3">
    <source>
        <dbReference type="ARBA" id="ARBA00004065"/>
    </source>
</evidence>
<comment type="catalytic activity">
    <reaction evidence="1 14 15 16">
        <text>Endonucleolytic cleavage to 5'-phosphomonoester.</text>
        <dbReference type="EC" id="3.1.26.4"/>
    </reaction>
</comment>
<keyword evidence="19" id="KW-1185">Reference proteome</keyword>
<evidence type="ECO:0000256" key="4">
    <source>
        <dbReference type="ARBA" id="ARBA00004496"/>
    </source>
</evidence>
<keyword evidence="11 14" id="KW-0255">Endonuclease</keyword>
<sequence length="260" mass="28842">MEKIKEIREKLGNTEKWEPWMDELESDGRKAVKKLLVSWKRKQALQEKLIENHDFKQQFDNSFKENPEWTVAGIDEAGRGPLAGPVVTAAVVLPAHCPTLLGLDDSKKIPKAKREYFADEIKKIAVSYSVHIQPPEEIDRLNIYQATKQSMAEAAMSLDSSPSIILADAMQLDIGIPCVSIIKGDAKSLAIAAASILAKTGRDAIMEAYAAEYPEYGFAQHAGYGTKAHVEAIQQHGPTPIHRRTFEPVKGILEQAQKLK</sequence>
<evidence type="ECO:0000256" key="10">
    <source>
        <dbReference type="ARBA" id="ARBA00022723"/>
    </source>
</evidence>
<feature type="binding site" evidence="14 15">
    <location>
        <position position="76"/>
    </location>
    <ligand>
        <name>a divalent metal cation</name>
        <dbReference type="ChEBI" id="CHEBI:60240"/>
    </ligand>
</feature>
<dbReference type="NCBIfam" id="NF000594">
    <property type="entry name" value="PRK00015.1-1"/>
    <property type="match status" value="1"/>
</dbReference>
<evidence type="ECO:0000256" key="5">
    <source>
        <dbReference type="ARBA" id="ARBA00007383"/>
    </source>
</evidence>
<dbReference type="HAMAP" id="MF_00052_B">
    <property type="entry name" value="RNase_HII_B"/>
    <property type="match status" value="1"/>
</dbReference>
<dbReference type="AlphaFoldDB" id="A0A365L2D3"/>
<dbReference type="CDD" id="cd07182">
    <property type="entry name" value="RNase_HII_bacteria_HII_like"/>
    <property type="match status" value="1"/>
</dbReference>
<comment type="function">
    <text evidence="3 14 16">Endonuclease that specifically degrades the RNA of RNA-DNA hybrids.</text>
</comment>
<accession>A0A365L2D3</accession>
<dbReference type="InterPro" id="IPR024567">
    <property type="entry name" value="RNase_HII/HIII_dom"/>
</dbReference>
<dbReference type="InterPro" id="IPR022898">
    <property type="entry name" value="RNase_HII"/>
</dbReference>
<feature type="binding site" evidence="14 15">
    <location>
        <position position="75"/>
    </location>
    <ligand>
        <name>a divalent metal cation</name>
        <dbReference type="ChEBI" id="CHEBI:60240"/>
    </ligand>
</feature>
<keyword evidence="13 14" id="KW-0464">Manganese</keyword>
<dbReference type="GO" id="GO:0005737">
    <property type="term" value="C:cytoplasm"/>
    <property type="evidence" value="ECO:0007669"/>
    <property type="project" value="UniProtKB-SubCell"/>
</dbReference>
<comment type="cofactor">
    <cofactor evidence="2">
        <name>Mg(2+)</name>
        <dbReference type="ChEBI" id="CHEBI:18420"/>
    </cofactor>
</comment>
<dbReference type="GO" id="GO:0003723">
    <property type="term" value="F:RNA binding"/>
    <property type="evidence" value="ECO:0007669"/>
    <property type="project" value="UniProtKB-UniRule"/>
</dbReference>
<dbReference type="SUPFAM" id="SSF53098">
    <property type="entry name" value="Ribonuclease H-like"/>
    <property type="match status" value="1"/>
</dbReference>
<evidence type="ECO:0000256" key="11">
    <source>
        <dbReference type="ARBA" id="ARBA00022759"/>
    </source>
</evidence>
<dbReference type="Pfam" id="PF01351">
    <property type="entry name" value="RNase_HII"/>
    <property type="match status" value="1"/>
</dbReference>
<dbReference type="RefSeq" id="WP_112222810.1">
    <property type="nucleotide sequence ID" value="NZ_CP196859.1"/>
</dbReference>
<dbReference type="EC" id="3.1.26.4" evidence="6 14"/>
<dbReference type="GO" id="GO:0006298">
    <property type="term" value="P:mismatch repair"/>
    <property type="evidence" value="ECO:0007669"/>
    <property type="project" value="TreeGrafter"/>
</dbReference>
<keyword evidence="10 14" id="KW-0479">Metal-binding</keyword>
<evidence type="ECO:0000313" key="18">
    <source>
        <dbReference type="EMBL" id="RAZ79229.1"/>
    </source>
</evidence>
<evidence type="ECO:0000256" key="2">
    <source>
        <dbReference type="ARBA" id="ARBA00001946"/>
    </source>
</evidence>
<proteinExistence type="inferred from homology"/>
<protein>
    <recommendedName>
        <fullName evidence="7 14">Ribonuclease HII</fullName>
        <shortName evidence="14">RNase HII</shortName>
        <ecNumber evidence="6 14">3.1.26.4</ecNumber>
    </recommendedName>
</protein>
<keyword evidence="8 14" id="KW-0963">Cytoplasm</keyword>
<comment type="subcellular location">
    <subcellularLocation>
        <location evidence="4 14">Cytoplasm</location>
    </subcellularLocation>
</comment>
<reference evidence="18 19" key="1">
    <citation type="submission" date="2018-06" db="EMBL/GenBank/DDBJ databases">
        <title>The draft genome sequences of strains SCU63 and S1.</title>
        <authorList>
            <person name="Gan L."/>
        </authorList>
    </citation>
    <scope>NUCLEOTIDE SEQUENCE [LARGE SCALE GENOMIC DNA]</scope>
    <source>
        <strain evidence="18 19">SCU63</strain>
    </source>
</reference>
<dbReference type="PANTHER" id="PTHR10954">
    <property type="entry name" value="RIBONUCLEASE H2 SUBUNIT A"/>
    <property type="match status" value="1"/>
</dbReference>
<dbReference type="InterPro" id="IPR012337">
    <property type="entry name" value="RNaseH-like_sf"/>
</dbReference>
<dbReference type="InterPro" id="IPR001352">
    <property type="entry name" value="RNase_HII/HIII"/>
</dbReference>
<comment type="caution">
    <text evidence="18">The sequence shown here is derived from an EMBL/GenBank/DDBJ whole genome shotgun (WGS) entry which is preliminary data.</text>
</comment>
<evidence type="ECO:0000256" key="12">
    <source>
        <dbReference type="ARBA" id="ARBA00022801"/>
    </source>
</evidence>
<gene>
    <name evidence="14" type="primary">rnhB</name>
    <name evidence="18" type="ORF">DP120_06315</name>
</gene>
<name>A0A365L2D3_9BACL</name>
<keyword evidence="12 14" id="KW-0378">Hydrolase</keyword>
<evidence type="ECO:0000256" key="9">
    <source>
        <dbReference type="ARBA" id="ARBA00022722"/>
    </source>
</evidence>
<evidence type="ECO:0000256" key="14">
    <source>
        <dbReference type="HAMAP-Rule" id="MF_00052"/>
    </source>
</evidence>
<evidence type="ECO:0000256" key="13">
    <source>
        <dbReference type="ARBA" id="ARBA00023211"/>
    </source>
</evidence>
<evidence type="ECO:0000256" key="16">
    <source>
        <dbReference type="RuleBase" id="RU003515"/>
    </source>
</evidence>
<dbReference type="GO" id="GO:0004523">
    <property type="term" value="F:RNA-DNA hybrid ribonuclease activity"/>
    <property type="evidence" value="ECO:0007669"/>
    <property type="project" value="UniProtKB-UniRule"/>
</dbReference>
<feature type="domain" description="RNase H type-2" evidence="17">
    <location>
        <begin position="69"/>
        <end position="258"/>
    </location>
</feature>
<dbReference type="PANTHER" id="PTHR10954:SF18">
    <property type="entry name" value="RIBONUCLEASE HII"/>
    <property type="match status" value="1"/>
</dbReference>
<feature type="binding site" evidence="14 15">
    <location>
        <position position="168"/>
    </location>
    <ligand>
        <name>a divalent metal cation</name>
        <dbReference type="ChEBI" id="CHEBI:60240"/>
    </ligand>
</feature>
<comment type="cofactor">
    <cofactor evidence="14 15">
        <name>Mn(2+)</name>
        <dbReference type="ChEBI" id="CHEBI:29035"/>
    </cofactor>
    <cofactor evidence="14 15">
        <name>Mg(2+)</name>
        <dbReference type="ChEBI" id="CHEBI:18420"/>
    </cofactor>
    <text evidence="14 15">Manganese or magnesium. Binds 1 divalent metal ion per monomer in the absence of substrate. May bind a second metal ion after substrate binding.</text>
</comment>
<dbReference type="InterPro" id="IPR036397">
    <property type="entry name" value="RNaseH_sf"/>
</dbReference>
<dbReference type="FunFam" id="3.30.420.10:FF:000006">
    <property type="entry name" value="Ribonuclease HII"/>
    <property type="match status" value="1"/>
</dbReference>
<comment type="similarity">
    <text evidence="5 14 16">Belongs to the RNase HII family.</text>
</comment>
<dbReference type="GO" id="GO:0043137">
    <property type="term" value="P:DNA replication, removal of RNA primer"/>
    <property type="evidence" value="ECO:0007669"/>
    <property type="project" value="TreeGrafter"/>
</dbReference>
<evidence type="ECO:0000256" key="1">
    <source>
        <dbReference type="ARBA" id="ARBA00000077"/>
    </source>
</evidence>